<dbReference type="InterPro" id="IPR002347">
    <property type="entry name" value="SDR_fam"/>
</dbReference>
<dbReference type="SUPFAM" id="SSF51735">
    <property type="entry name" value="NAD(P)-binding Rossmann-fold domains"/>
    <property type="match status" value="1"/>
</dbReference>
<sequence>MANLSGRVALVTGAGRGTGRPHCERFAEEGADAIALDAGDNGVQALQSRAVNSGCAVVDAGLLAKA</sequence>
<organism evidence="1 2">
    <name type="scientific">Mycobacterium ahvazicum</name>
    <dbReference type="NCBI Taxonomy" id="1964395"/>
    <lineage>
        <taxon>Bacteria</taxon>
        <taxon>Bacillati</taxon>
        <taxon>Actinomycetota</taxon>
        <taxon>Actinomycetes</taxon>
        <taxon>Mycobacteriales</taxon>
        <taxon>Mycobacteriaceae</taxon>
        <taxon>Mycobacterium</taxon>
        <taxon>Mycobacterium simiae complex</taxon>
    </lineage>
</organism>
<dbReference type="Gene3D" id="3.40.50.720">
    <property type="entry name" value="NAD(P)-binding Rossmann-like Domain"/>
    <property type="match status" value="1"/>
</dbReference>
<accession>A0A2K4YAR3</accession>
<protein>
    <submittedName>
        <fullName evidence="1">NAD(P)-dependent oxidoreductase</fullName>
    </submittedName>
</protein>
<reference evidence="1" key="1">
    <citation type="submission" date="2018-01" db="EMBL/GenBank/DDBJ databases">
        <authorList>
            <consortium name="Urmite Genomes"/>
        </authorList>
    </citation>
    <scope>NUCLEOTIDE SEQUENCE [LARGE SCALE GENOMIC DNA]</scope>
    <source>
        <strain evidence="1">AFP003</strain>
    </source>
</reference>
<evidence type="ECO:0000313" key="1">
    <source>
        <dbReference type="EMBL" id="SOX53882.1"/>
    </source>
</evidence>
<comment type="caution">
    <text evidence="1">The sequence shown here is derived from an EMBL/GenBank/DDBJ whole genome shotgun (WGS) entry which is preliminary data.</text>
</comment>
<name>A0A2K4YAR3_9MYCO</name>
<dbReference type="InterPro" id="IPR036291">
    <property type="entry name" value="NAD(P)-bd_dom_sf"/>
</dbReference>
<dbReference type="Pfam" id="PF00106">
    <property type="entry name" value="adh_short"/>
    <property type="match status" value="1"/>
</dbReference>
<dbReference type="AlphaFoldDB" id="A0A2K4YAR3"/>
<gene>
    <name evidence="1" type="ORF">MAAFP003_2558</name>
</gene>
<keyword evidence="2" id="KW-1185">Reference proteome</keyword>
<dbReference type="Proteomes" id="UP000236318">
    <property type="component" value="Unassembled WGS sequence"/>
</dbReference>
<evidence type="ECO:0000313" key="2">
    <source>
        <dbReference type="Proteomes" id="UP000236318"/>
    </source>
</evidence>
<dbReference type="EMBL" id="FXEG02000002">
    <property type="protein sequence ID" value="SOX53882.1"/>
    <property type="molecule type" value="Genomic_DNA"/>
</dbReference>
<proteinExistence type="predicted"/>